<organism evidence="1 2">
    <name type="scientific">Romanomermis culicivorax</name>
    <name type="common">Nematode worm</name>
    <dbReference type="NCBI Taxonomy" id="13658"/>
    <lineage>
        <taxon>Eukaryota</taxon>
        <taxon>Metazoa</taxon>
        <taxon>Ecdysozoa</taxon>
        <taxon>Nematoda</taxon>
        <taxon>Enoplea</taxon>
        <taxon>Dorylaimia</taxon>
        <taxon>Mermithida</taxon>
        <taxon>Mermithoidea</taxon>
        <taxon>Mermithidae</taxon>
        <taxon>Romanomermis</taxon>
    </lineage>
</organism>
<name>A0A915KFF6_ROMCU</name>
<dbReference type="AlphaFoldDB" id="A0A915KFF6"/>
<reference evidence="2" key="1">
    <citation type="submission" date="2022-11" db="UniProtKB">
        <authorList>
            <consortium name="WormBaseParasite"/>
        </authorList>
    </citation>
    <scope>IDENTIFICATION</scope>
</reference>
<keyword evidence="1" id="KW-1185">Reference proteome</keyword>
<sequence>MEAAPLHREKEKKFAREVCTNVEHARRVRCSARTLGVNLLADQKYEPGLPEEICQIIMLADIAKSVVPFSTKNRFQQKLRIGKLLRRVSANRILHVSRRRRQTAARRCTVTAAHPISLLTLVTVVFENQIISVVGRRDERQMGCAGRRKEQHLVGRHFVHFVVATMMRQLASLDRLILQLLFIGRG</sequence>
<dbReference type="Proteomes" id="UP000887565">
    <property type="component" value="Unplaced"/>
</dbReference>
<proteinExistence type="predicted"/>
<protein>
    <submittedName>
        <fullName evidence="2">Uncharacterized protein</fullName>
    </submittedName>
</protein>
<evidence type="ECO:0000313" key="1">
    <source>
        <dbReference type="Proteomes" id="UP000887565"/>
    </source>
</evidence>
<dbReference type="WBParaSite" id="nRc.2.0.1.t37110-RA">
    <property type="protein sequence ID" value="nRc.2.0.1.t37110-RA"/>
    <property type="gene ID" value="nRc.2.0.1.g37110"/>
</dbReference>
<evidence type="ECO:0000313" key="2">
    <source>
        <dbReference type="WBParaSite" id="nRc.2.0.1.t37110-RA"/>
    </source>
</evidence>
<accession>A0A915KFF6</accession>